<proteinExistence type="predicted"/>
<dbReference type="SUPFAM" id="SSF52768">
    <property type="entry name" value="Arginase/deacetylase"/>
    <property type="match status" value="1"/>
</dbReference>
<accession>A0A3R9QPK8</accession>
<evidence type="ECO:0000259" key="1">
    <source>
        <dbReference type="Pfam" id="PF00850"/>
    </source>
</evidence>
<dbReference type="InterPro" id="IPR023801">
    <property type="entry name" value="His_deacetylse_dom"/>
</dbReference>
<dbReference type="Proteomes" id="UP000278149">
    <property type="component" value="Unassembled WGS sequence"/>
</dbReference>
<dbReference type="RefSeq" id="WP_125743066.1">
    <property type="nucleotide sequence ID" value="NZ_RCOR01000050.1"/>
</dbReference>
<dbReference type="AlphaFoldDB" id="A0A3R9QPK8"/>
<dbReference type="GO" id="GO:0004407">
    <property type="term" value="F:histone deacetylase activity"/>
    <property type="evidence" value="ECO:0007669"/>
    <property type="project" value="TreeGrafter"/>
</dbReference>
<comment type="caution">
    <text evidence="2">The sequence shown here is derived from an EMBL/GenBank/DDBJ whole genome shotgun (WGS) entry which is preliminary data.</text>
</comment>
<dbReference type="PRINTS" id="PR01270">
    <property type="entry name" value="HDASUPER"/>
</dbReference>
<dbReference type="InterPro" id="IPR000286">
    <property type="entry name" value="HDACs"/>
</dbReference>
<dbReference type="InterPro" id="IPR037138">
    <property type="entry name" value="His_deacetylse_dom_sf"/>
</dbReference>
<dbReference type="CDD" id="cd10001">
    <property type="entry name" value="HDAC_classII_APAH"/>
    <property type="match status" value="1"/>
</dbReference>
<dbReference type="Pfam" id="PF00850">
    <property type="entry name" value="Hist_deacetyl"/>
    <property type="match status" value="1"/>
</dbReference>
<evidence type="ECO:0000313" key="3">
    <source>
        <dbReference type="Proteomes" id="UP000278149"/>
    </source>
</evidence>
<feature type="domain" description="Histone deacetylase" evidence="1">
    <location>
        <begin position="18"/>
        <end position="292"/>
    </location>
</feature>
<dbReference type="GO" id="GO:0040029">
    <property type="term" value="P:epigenetic regulation of gene expression"/>
    <property type="evidence" value="ECO:0007669"/>
    <property type="project" value="TreeGrafter"/>
</dbReference>
<protein>
    <submittedName>
        <fullName evidence="2">Histone deacetylase family protein</fullName>
    </submittedName>
</protein>
<evidence type="ECO:0000313" key="2">
    <source>
        <dbReference type="EMBL" id="RSN67086.1"/>
    </source>
</evidence>
<sequence>MDALVPSVHKMHYPPSYHPERPERIEIAIKGMKEEGLEPNIVDPGMRDAEILTSVHERAYIEYIRGRGKGYIDADTYSTEGTFEAALAAASCAVEAADRVARGEFLSISLARPPGHHAGRSGAAMGCRTLGFCIFNNAAIAAIELVRRGVMPVAILDFDLHHGNGTQEILWYNPEVLHIDIHDAFEYPGTGWPNDLGGGAARGTKVNIPVYPETGDKGYIFMLEDILNFLMEKFRPKAFVISAGFDAYAGEGMGYISLSSRAYWRMGNLLKELGENWGVKGFAVILEGGYSIGLRKGLPSFLKGISGMGGEGVGGELEEGTRQYKIFLQLKEFLSSFNDK</sequence>
<dbReference type="PANTHER" id="PTHR10625">
    <property type="entry name" value="HISTONE DEACETYLASE HDAC1-RELATED"/>
    <property type="match status" value="1"/>
</dbReference>
<name>A0A3R9QPK8_9CREN</name>
<dbReference type="InterPro" id="IPR023696">
    <property type="entry name" value="Ureohydrolase_dom_sf"/>
</dbReference>
<gene>
    <name evidence="2" type="ORF">D9Q81_09415</name>
</gene>
<dbReference type="EMBL" id="RCOR01000050">
    <property type="protein sequence ID" value="RSN67086.1"/>
    <property type="molecule type" value="Genomic_DNA"/>
</dbReference>
<organism evidence="2 3">
    <name type="scientific">Candidatus Korarchaeum cryptofilum</name>
    <dbReference type="NCBI Taxonomy" id="498846"/>
    <lineage>
        <taxon>Archaea</taxon>
        <taxon>Thermoproteota</taxon>
        <taxon>Candidatus Korarchaeia</taxon>
        <taxon>Candidatus Korarchaeales</taxon>
        <taxon>Candidatus Korarchaeaceae</taxon>
        <taxon>Candidatus Korarchaeum</taxon>
    </lineage>
</organism>
<reference evidence="2 3" key="1">
    <citation type="submission" date="2018-10" db="EMBL/GenBank/DDBJ databases">
        <title>Co-occurring genomic capacity for anaerobic methane metabolism and dissimilatory sulfite reduction discovered in the Korarchaeota.</title>
        <authorList>
            <person name="Mckay L.J."/>
            <person name="Dlakic M."/>
            <person name="Fields M.W."/>
            <person name="Delmont T.O."/>
            <person name="Eren A.M."/>
            <person name="Jay Z.J."/>
            <person name="Klingelsmith K.B."/>
            <person name="Rusch D.B."/>
            <person name="Inskeep W.P."/>
        </authorList>
    </citation>
    <scope>NUCLEOTIDE SEQUENCE [LARGE SCALE GENOMIC DNA]</scope>
    <source>
        <strain evidence="2 3">WS</strain>
    </source>
</reference>
<dbReference type="PANTHER" id="PTHR10625:SF10">
    <property type="entry name" value="HISTONE DEACETYLASE HDAC1"/>
    <property type="match status" value="1"/>
</dbReference>
<dbReference type="Gene3D" id="3.40.800.20">
    <property type="entry name" value="Histone deacetylase domain"/>
    <property type="match status" value="1"/>
</dbReference>